<evidence type="ECO:0000313" key="2">
    <source>
        <dbReference type="EMBL" id="KAK7038445.1"/>
    </source>
</evidence>
<feature type="region of interest" description="Disordered" evidence="1">
    <location>
        <begin position="36"/>
        <end position="56"/>
    </location>
</feature>
<gene>
    <name evidence="2" type="ORF">R3P38DRAFT_3182531</name>
</gene>
<organism evidence="2 3">
    <name type="scientific">Favolaschia claudopus</name>
    <dbReference type="NCBI Taxonomy" id="2862362"/>
    <lineage>
        <taxon>Eukaryota</taxon>
        <taxon>Fungi</taxon>
        <taxon>Dikarya</taxon>
        <taxon>Basidiomycota</taxon>
        <taxon>Agaricomycotina</taxon>
        <taxon>Agaricomycetes</taxon>
        <taxon>Agaricomycetidae</taxon>
        <taxon>Agaricales</taxon>
        <taxon>Marasmiineae</taxon>
        <taxon>Mycenaceae</taxon>
        <taxon>Favolaschia</taxon>
    </lineage>
</organism>
<evidence type="ECO:0000313" key="3">
    <source>
        <dbReference type="Proteomes" id="UP001362999"/>
    </source>
</evidence>
<protein>
    <submittedName>
        <fullName evidence="2">Uncharacterized protein</fullName>
    </submittedName>
</protein>
<reference evidence="2 3" key="1">
    <citation type="journal article" date="2024" name="J Genomics">
        <title>Draft genome sequencing and assembly of Favolaschia claudopus CIRM-BRFM 2984 isolated from oak limbs.</title>
        <authorList>
            <person name="Navarro D."/>
            <person name="Drula E."/>
            <person name="Chaduli D."/>
            <person name="Cazenave R."/>
            <person name="Ahrendt S."/>
            <person name="Wang J."/>
            <person name="Lipzen A."/>
            <person name="Daum C."/>
            <person name="Barry K."/>
            <person name="Grigoriev I.V."/>
            <person name="Favel A."/>
            <person name="Rosso M.N."/>
            <person name="Martin F."/>
        </authorList>
    </citation>
    <scope>NUCLEOTIDE SEQUENCE [LARGE SCALE GENOMIC DNA]</scope>
    <source>
        <strain evidence="2 3">CIRM-BRFM 2984</strain>
    </source>
</reference>
<accession>A0AAW0CJP5</accession>
<feature type="compositionally biased region" description="Low complexity" evidence="1">
    <location>
        <begin position="36"/>
        <end position="55"/>
    </location>
</feature>
<keyword evidence="3" id="KW-1185">Reference proteome</keyword>
<dbReference type="AlphaFoldDB" id="A0AAW0CJP5"/>
<dbReference type="EMBL" id="JAWWNJ010000017">
    <property type="protein sequence ID" value="KAK7038445.1"/>
    <property type="molecule type" value="Genomic_DNA"/>
</dbReference>
<name>A0AAW0CJP5_9AGAR</name>
<proteinExistence type="predicted"/>
<evidence type="ECO:0000256" key="1">
    <source>
        <dbReference type="SAM" id="MobiDB-lite"/>
    </source>
</evidence>
<sequence length="209" mass="23531">MSWQCCRVDPRQHPSPHFEWRRSGIPILPSTLAYLSSPSPNSSRSRTTTPTPSSSWDSLNDEMYACIIHRFLTGCDAVCRLWPTPDLFIDDISSPVTEHSLASALYSFLKALLHFCAACIRHRFTRIAVIPSLRRSVSFSYTSQAYNNNTFHAAPSDVQTHSIAFTNKPSRLLAPDPRSPFPPFQRRHFDLEVPILLMANGSGMFSTTT</sequence>
<dbReference type="Proteomes" id="UP001362999">
    <property type="component" value="Unassembled WGS sequence"/>
</dbReference>
<comment type="caution">
    <text evidence="2">The sequence shown here is derived from an EMBL/GenBank/DDBJ whole genome shotgun (WGS) entry which is preliminary data.</text>
</comment>